<proteinExistence type="predicted"/>
<dbReference type="EMBL" id="LNJQ01000001">
    <property type="protein sequence ID" value="KWZ42952.1"/>
    <property type="molecule type" value="Genomic_DNA"/>
</dbReference>
<organism evidence="2 3">
    <name type="scientific">Burkholderia savannae</name>
    <dbReference type="NCBI Taxonomy" id="1637837"/>
    <lineage>
        <taxon>Bacteria</taxon>
        <taxon>Pseudomonadati</taxon>
        <taxon>Pseudomonadota</taxon>
        <taxon>Betaproteobacteria</taxon>
        <taxon>Burkholderiales</taxon>
        <taxon>Burkholderiaceae</taxon>
        <taxon>Burkholderia</taxon>
        <taxon>pseudomallei group</taxon>
    </lineage>
</organism>
<gene>
    <name evidence="2" type="ORF">WS72_08820</name>
</gene>
<comment type="caution">
    <text evidence="2">The sequence shown here is derived from an EMBL/GenBank/DDBJ whole genome shotgun (WGS) entry which is preliminary data.</text>
</comment>
<feature type="region of interest" description="Disordered" evidence="1">
    <location>
        <begin position="1"/>
        <end position="35"/>
    </location>
</feature>
<protein>
    <submittedName>
        <fullName evidence="2">Uncharacterized protein</fullName>
    </submittedName>
</protein>
<name>A0ABR5TD87_9BURK</name>
<accession>A0ABR5TD87</accession>
<feature type="compositionally biased region" description="Low complexity" evidence="1">
    <location>
        <begin position="1"/>
        <end position="18"/>
    </location>
</feature>
<evidence type="ECO:0000313" key="2">
    <source>
        <dbReference type="EMBL" id="KWZ42952.1"/>
    </source>
</evidence>
<dbReference type="Proteomes" id="UP000070255">
    <property type="component" value="Unassembled WGS sequence"/>
</dbReference>
<evidence type="ECO:0000256" key="1">
    <source>
        <dbReference type="SAM" id="MobiDB-lite"/>
    </source>
</evidence>
<keyword evidence="3" id="KW-1185">Reference proteome</keyword>
<feature type="compositionally biased region" description="Basic and acidic residues" evidence="1">
    <location>
        <begin position="20"/>
        <end position="33"/>
    </location>
</feature>
<reference evidence="2 3" key="1">
    <citation type="submission" date="2015-11" db="EMBL/GenBank/DDBJ databases">
        <authorList>
            <person name="Sahl J."/>
            <person name="Wagner D."/>
            <person name="Keim P."/>
        </authorList>
    </citation>
    <scope>NUCLEOTIDE SEQUENCE [LARGE SCALE GENOMIC DNA]</scope>
    <source>
        <strain evidence="2 3">BDU18</strain>
    </source>
</reference>
<sequence>MRAAVAGRTRPGGAASRGPRGRERIEKNERRDTYAAACAPSRREFVLISIKRSRLPNAGSSPLRFT</sequence>
<evidence type="ECO:0000313" key="3">
    <source>
        <dbReference type="Proteomes" id="UP000070255"/>
    </source>
</evidence>